<dbReference type="EMBL" id="FNCO01000011">
    <property type="protein sequence ID" value="SDI18907.1"/>
    <property type="molecule type" value="Genomic_DNA"/>
</dbReference>
<evidence type="ECO:0000256" key="2">
    <source>
        <dbReference type="ARBA" id="ARBA00004533"/>
    </source>
</evidence>
<keyword evidence="9" id="KW-1185">Reference proteome</keyword>
<evidence type="ECO:0000313" key="8">
    <source>
        <dbReference type="EMBL" id="SDI18907.1"/>
    </source>
</evidence>
<dbReference type="NCBIfam" id="TIGR00229">
    <property type="entry name" value="sensory_box"/>
    <property type="match status" value="1"/>
</dbReference>
<dbReference type="SMART" id="SM00091">
    <property type="entry name" value="PAS"/>
    <property type="match status" value="1"/>
</dbReference>
<feature type="transmembrane region" description="Helical" evidence="4">
    <location>
        <begin position="37"/>
        <end position="59"/>
    </location>
</feature>
<dbReference type="SMART" id="SM00052">
    <property type="entry name" value="EAL"/>
    <property type="match status" value="1"/>
</dbReference>
<proteinExistence type="predicted"/>
<dbReference type="GO" id="GO:0005886">
    <property type="term" value="C:plasma membrane"/>
    <property type="evidence" value="ECO:0007669"/>
    <property type="project" value="UniProtKB-SubCell"/>
</dbReference>
<dbReference type="InterPro" id="IPR043128">
    <property type="entry name" value="Rev_trsase/Diguanyl_cyclase"/>
</dbReference>
<feature type="domain" description="GGDEF" evidence="7">
    <location>
        <begin position="473"/>
        <end position="606"/>
    </location>
</feature>
<dbReference type="PANTHER" id="PTHR44757">
    <property type="entry name" value="DIGUANYLATE CYCLASE DGCP"/>
    <property type="match status" value="1"/>
</dbReference>
<dbReference type="Pfam" id="PF00990">
    <property type="entry name" value="GGDEF"/>
    <property type="match status" value="1"/>
</dbReference>
<evidence type="ECO:0000259" key="5">
    <source>
        <dbReference type="PROSITE" id="PS50112"/>
    </source>
</evidence>
<accession>A0A1G8IJD5</accession>
<evidence type="ECO:0000256" key="4">
    <source>
        <dbReference type="SAM" id="Phobius"/>
    </source>
</evidence>
<reference evidence="9" key="1">
    <citation type="submission" date="2016-10" db="EMBL/GenBank/DDBJ databases">
        <authorList>
            <person name="Varghese N."/>
            <person name="Submissions S."/>
        </authorList>
    </citation>
    <scope>NUCLEOTIDE SEQUENCE [LARGE SCALE GENOMIC DNA]</scope>
    <source>
        <strain evidence="9">ATCC 700689</strain>
    </source>
</reference>
<dbReference type="InterPro" id="IPR029787">
    <property type="entry name" value="Nucleotide_cyclase"/>
</dbReference>
<dbReference type="SUPFAM" id="SSF141868">
    <property type="entry name" value="EAL domain-like"/>
    <property type="match status" value="1"/>
</dbReference>
<feature type="compositionally biased region" description="Pro residues" evidence="3">
    <location>
        <begin position="8"/>
        <end position="20"/>
    </location>
</feature>
<keyword evidence="4" id="KW-0812">Transmembrane</keyword>
<dbReference type="Pfam" id="PF13188">
    <property type="entry name" value="PAS_8"/>
    <property type="match status" value="1"/>
</dbReference>
<evidence type="ECO:0000313" key="9">
    <source>
        <dbReference type="Proteomes" id="UP000182894"/>
    </source>
</evidence>
<keyword evidence="4" id="KW-1133">Transmembrane helix</keyword>
<evidence type="ECO:0000256" key="1">
    <source>
        <dbReference type="ARBA" id="ARBA00001946"/>
    </source>
</evidence>
<dbReference type="InterPro" id="IPR000014">
    <property type="entry name" value="PAS"/>
</dbReference>
<sequence length="871" mass="95257">MTERDEPLPTPMPTLPPSDPLNPRNHRSSVALARASLFKFVVLLTGVFVLGGCMLAYLARDLDRVEEVESEFYTLKAVRSLEKSLSATIKDYAFWGDSYKNLHLHVDTDWAFVRQNIGPTLYSDFGFEGLFVVNDADATVYAVTEGNLTTVDAAQWLGPSMSQILARAREGAEKETPTTAYIQVNGVPALVAAAAITPGTDPTVVPDDRAPSVLIFVTLLTDAKLAALGKDYGVGALHVATPDELGHASVLALGQDGEAGALHWIPPKPGERLLMLGLPWVCVAGLLVCLMAWAILRRTTASAKSLDDSYASLQRSQIALATSEARFRDVVEASSDWVWEIDDQGRFTYLSERFEAVTGLSRDGWAGASMDDLLGTEMGTVSQWLAIPDRKPEISIQCRYADARGQARITRLSARQMKGAGFRGTATDVTEEVEARRRIEFLSQHDALTGLPNRVRLQEFLDGKLKATPTAQHPLVMLSLDLDRFKPVNDLLGHAAGDTVLNEVSRRLSDCVRHGDLVARVGGDEFVLILTDVEGPEEVEALCQRLIGSIEHPVLLNEQEVFVSASIGIAMAPTDAREAAELLRYADIALYEAKASGRSTWRFYAGDMNARIIERRRLESDLRFAIKHGELRLHFQPRYRIADGHMVGAEALVRWQHPVRGLIAPDTFIPIAEETGLIIPLSDWVIATACSQAATWPAHLFVSINLSPAEFKRGQVSLRVQKILEASGLEPSRVELEITEGVMLEDAAGALEVMRSLKRLGVRIAMDDFGTGYSSLSYLRTFPFDGLKIDRSFLTRLGESEDDQSIVKAIIGLGRALSLTVTAEGIETAEHLALLKAVACDEGQGYYLSKPLNMSDFTSLLGQGSPVDSDC</sequence>
<organism evidence="8 9">
    <name type="scientific">Pseudomonas abietaniphila</name>
    <dbReference type="NCBI Taxonomy" id="89065"/>
    <lineage>
        <taxon>Bacteria</taxon>
        <taxon>Pseudomonadati</taxon>
        <taxon>Pseudomonadota</taxon>
        <taxon>Gammaproteobacteria</taxon>
        <taxon>Pseudomonadales</taxon>
        <taxon>Pseudomonadaceae</taxon>
        <taxon>Pseudomonas</taxon>
    </lineage>
</organism>
<dbReference type="PROSITE" id="PS50112">
    <property type="entry name" value="PAS"/>
    <property type="match status" value="1"/>
</dbReference>
<dbReference type="PROSITE" id="PS50883">
    <property type="entry name" value="EAL"/>
    <property type="match status" value="1"/>
</dbReference>
<keyword evidence="4" id="KW-0472">Membrane</keyword>
<dbReference type="Gene3D" id="3.30.70.270">
    <property type="match status" value="1"/>
</dbReference>
<evidence type="ECO:0000259" key="7">
    <source>
        <dbReference type="PROSITE" id="PS50887"/>
    </source>
</evidence>
<dbReference type="Proteomes" id="UP000182894">
    <property type="component" value="Unassembled WGS sequence"/>
</dbReference>
<dbReference type="InterPro" id="IPR000160">
    <property type="entry name" value="GGDEF_dom"/>
</dbReference>
<dbReference type="SMART" id="SM00267">
    <property type="entry name" value="GGDEF"/>
    <property type="match status" value="1"/>
</dbReference>
<name>A0A1G8IJD5_9PSED</name>
<dbReference type="CDD" id="cd01949">
    <property type="entry name" value="GGDEF"/>
    <property type="match status" value="1"/>
</dbReference>
<feature type="transmembrane region" description="Helical" evidence="4">
    <location>
        <begin position="273"/>
        <end position="296"/>
    </location>
</feature>
<dbReference type="InterPro" id="IPR052155">
    <property type="entry name" value="Biofilm_reg_signaling"/>
</dbReference>
<evidence type="ECO:0000259" key="6">
    <source>
        <dbReference type="PROSITE" id="PS50883"/>
    </source>
</evidence>
<dbReference type="CDD" id="cd00130">
    <property type="entry name" value="PAS"/>
    <property type="match status" value="1"/>
</dbReference>
<dbReference type="Gene3D" id="3.30.450.20">
    <property type="entry name" value="PAS domain"/>
    <property type="match status" value="1"/>
</dbReference>
<dbReference type="STRING" id="89065.SAMN05216605_11169"/>
<dbReference type="NCBIfam" id="TIGR00254">
    <property type="entry name" value="GGDEF"/>
    <property type="match status" value="1"/>
</dbReference>
<feature type="region of interest" description="Disordered" evidence="3">
    <location>
        <begin position="1"/>
        <end position="23"/>
    </location>
</feature>
<comment type="subcellular location">
    <subcellularLocation>
        <location evidence="2">Cell inner membrane</location>
    </subcellularLocation>
</comment>
<dbReference type="SUPFAM" id="SSF55785">
    <property type="entry name" value="PYP-like sensor domain (PAS domain)"/>
    <property type="match status" value="1"/>
</dbReference>
<dbReference type="SUPFAM" id="SSF55073">
    <property type="entry name" value="Nucleotide cyclase"/>
    <property type="match status" value="1"/>
</dbReference>
<dbReference type="PANTHER" id="PTHR44757:SF10">
    <property type="entry name" value="MEMBRANE PROTEIN"/>
    <property type="match status" value="1"/>
</dbReference>
<dbReference type="InterPro" id="IPR001633">
    <property type="entry name" value="EAL_dom"/>
</dbReference>
<dbReference type="Pfam" id="PF00563">
    <property type="entry name" value="EAL"/>
    <property type="match status" value="1"/>
</dbReference>
<gene>
    <name evidence="8" type="ORF">SAMN05216605_11169</name>
</gene>
<dbReference type="GO" id="GO:0003824">
    <property type="term" value="F:catalytic activity"/>
    <property type="evidence" value="ECO:0007669"/>
    <property type="project" value="UniProtKB-ARBA"/>
</dbReference>
<protein>
    <submittedName>
        <fullName evidence="8">PAS domain S-box-containing protein/diguanylate cyclase (GGDEF) domain-containing protein</fullName>
    </submittedName>
</protein>
<feature type="domain" description="EAL" evidence="6">
    <location>
        <begin position="615"/>
        <end position="865"/>
    </location>
</feature>
<evidence type="ECO:0000256" key="3">
    <source>
        <dbReference type="SAM" id="MobiDB-lite"/>
    </source>
</evidence>
<dbReference type="InterPro" id="IPR035919">
    <property type="entry name" value="EAL_sf"/>
</dbReference>
<dbReference type="InterPro" id="IPR007892">
    <property type="entry name" value="CHASE4"/>
</dbReference>
<feature type="domain" description="PAS" evidence="5">
    <location>
        <begin position="323"/>
        <end position="377"/>
    </location>
</feature>
<dbReference type="Gene3D" id="3.20.20.450">
    <property type="entry name" value="EAL domain"/>
    <property type="match status" value="1"/>
</dbReference>
<dbReference type="InterPro" id="IPR035965">
    <property type="entry name" value="PAS-like_dom_sf"/>
</dbReference>
<dbReference type="Pfam" id="PF05228">
    <property type="entry name" value="CHASE4"/>
    <property type="match status" value="1"/>
</dbReference>
<dbReference type="CDD" id="cd01948">
    <property type="entry name" value="EAL"/>
    <property type="match status" value="1"/>
</dbReference>
<dbReference type="FunFam" id="3.30.70.270:FF:000001">
    <property type="entry name" value="Diguanylate cyclase domain protein"/>
    <property type="match status" value="1"/>
</dbReference>
<dbReference type="AlphaFoldDB" id="A0A1G8IJD5"/>
<comment type="cofactor">
    <cofactor evidence="1">
        <name>Mg(2+)</name>
        <dbReference type="ChEBI" id="CHEBI:18420"/>
    </cofactor>
</comment>
<dbReference type="PROSITE" id="PS50887">
    <property type="entry name" value="GGDEF"/>
    <property type="match status" value="1"/>
</dbReference>